<dbReference type="EMBL" id="VFML01000001">
    <property type="protein sequence ID" value="TQJ03961.1"/>
    <property type="molecule type" value="Genomic_DNA"/>
</dbReference>
<dbReference type="RefSeq" id="WP_141999711.1">
    <property type="nucleotide sequence ID" value="NZ_VFML01000001.1"/>
</dbReference>
<evidence type="ECO:0008006" key="4">
    <source>
        <dbReference type="Google" id="ProtNLM"/>
    </source>
</evidence>
<sequence>MLIGLAVVLLSLINWDVSWLVRTWYLTLPLMLFFAGIVYRQASKDWLAAGATWFQHRTAWVDLYELTEIKIGAAGAKTMLRMRNASGQNVQVALNDVQKNQAMWDLIYNGILHSVVTDKADPPPNVRTILKLPGGKAGRHRSP</sequence>
<name>A0A542DLJ0_AMYCI</name>
<reference evidence="2 3" key="1">
    <citation type="submission" date="2019-06" db="EMBL/GenBank/DDBJ databases">
        <title>Sequencing the genomes of 1000 actinobacteria strains.</title>
        <authorList>
            <person name="Klenk H.-P."/>
        </authorList>
    </citation>
    <scope>NUCLEOTIDE SEQUENCE [LARGE SCALE GENOMIC DNA]</scope>
    <source>
        <strain evidence="2 3">DSM 45679</strain>
    </source>
</reference>
<organism evidence="2 3">
    <name type="scientific">Amycolatopsis cihanbeyliensis</name>
    <dbReference type="NCBI Taxonomy" id="1128664"/>
    <lineage>
        <taxon>Bacteria</taxon>
        <taxon>Bacillati</taxon>
        <taxon>Actinomycetota</taxon>
        <taxon>Actinomycetes</taxon>
        <taxon>Pseudonocardiales</taxon>
        <taxon>Pseudonocardiaceae</taxon>
        <taxon>Amycolatopsis</taxon>
    </lineage>
</organism>
<dbReference type="AlphaFoldDB" id="A0A542DLJ0"/>
<dbReference type="OrthoDB" id="4460669at2"/>
<dbReference type="Proteomes" id="UP000320876">
    <property type="component" value="Unassembled WGS sequence"/>
</dbReference>
<keyword evidence="1" id="KW-1133">Transmembrane helix</keyword>
<evidence type="ECO:0000313" key="2">
    <source>
        <dbReference type="EMBL" id="TQJ03961.1"/>
    </source>
</evidence>
<keyword evidence="1" id="KW-0812">Transmembrane</keyword>
<protein>
    <recommendedName>
        <fullName evidence="4">PH (Pleckstrin Homology) domain-containing protein</fullName>
    </recommendedName>
</protein>
<feature type="transmembrane region" description="Helical" evidence="1">
    <location>
        <begin position="24"/>
        <end position="42"/>
    </location>
</feature>
<evidence type="ECO:0000256" key="1">
    <source>
        <dbReference type="SAM" id="Phobius"/>
    </source>
</evidence>
<comment type="caution">
    <text evidence="2">The sequence shown here is derived from an EMBL/GenBank/DDBJ whole genome shotgun (WGS) entry which is preliminary data.</text>
</comment>
<keyword evidence="3" id="KW-1185">Reference proteome</keyword>
<evidence type="ECO:0000313" key="3">
    <source>
        <dbReference type="Proteomes" id="UP000320876"/>
    </source>
</evidence>
<accession>A0A542DLJ0</accession>
<keyword evidence="1" id="KW-0472">Membrane</keyword>
<proteinExistence type="predicted"/>
<gene>
    <name evidence="2" type="ORF">FB471_3737</name>
</gene>